<dbReference type="InterPro" id="IPR029068">
    <property type="entry name" value="Glyas_Bleomycin-R_OHBP_Dase"/>
</dbReference>
<dbReference type="InterPro" id="IPR004360">
    <property type="entry name" value="Glyas_Fos-R_dOase_dom"/>
</dbReference>
<proteinExistence type="predicted"/>
<dbReference type="PANTHER" id="PTHR34109:SF1">
    <property type="entry name" value="VOC DOMAIN-CONTAINING PROTEIN"/>
    <property type="match status" value="1"/>
</dbReference>
<gene>
    <name evidence="2" type="ORF">FB475_2548</name>
</gene>
<dbReference type="InterPro" id="IPR037523">
    <property type="entry name" value="VOC_core"/>
</dbReference>
<dbReference type="Proteomes" id="UP000316298">
    <property type="component" value="Unassembled WGS sequence"/>
</dbReference>
<dbReference type="EMBL" id="VFMM01000001">
    <property type="protein sequence ID" value="TQJ18413.1"/>
    <property type="molecule type" value="Genomic_DNA"/>
</dbReference>
<dbReference type="OrthoDB" id="9795306at2"/>
<keyword evidence="3" id="KW-1185">Reference proteome</keyword>
<evidence type="ECO:0000259" key="1">
    <source>
        <dbReference type="PROSITE" id="PS51819"/>
    </source>
</evidence>
<feature type="domain" description="VOC" evidence="1">
    <location>
        <begin position="5"/>
        <end position="123"/>
    </location>
</feature>
<dbReference type="SUPFAM" id="SSF54593">
    <property type="entry name" value="Glyoxalase/Bleomycin resistance protein/Dihydroxybiphenyl dioxygenase"/>
    <property type="match status" value="1"/>
</dbReference>
<dbReference type="PANTHER" id="PTHR34109">
    <property type="entry name" value="BNAUNNG04460D PROTEIN-RELATED"/>
    <property type="match status" value="1"/>
</dbReference>
<dbReference type="RefSeq" id="WP_141855612.1">
    <property type="nucleotide sequence ID" value="NZ_BAAAKA010000016.1"/>
</dbReference>
<comment type="caution">
    <text evidence="2">The sequence shown here is derived from an EMBL/GenBank/DDBJ whole genome shotgun (WGS) entry which is preliminary data.</text>
</comment>
<dbReference type="PROSITE" id="PS51819">
    <property type="entry name" value="VOC"/>
    <property type="match status" value="1"/>
</dbReference>
<evidence type="ECO:0000313" key="3">
    <source>
        <dbReference type="Proteomes" id="UP000316298"/>
    </source>
</evidence>
<reference evidence="2 3" key="1">
    <citation type="submission" date="2019-06" db="EMBL/GenBank/DDBJ databases">
        <title>Sequencing the genomes of 1000 actinobacteria strains.</title>
        <authorList>
            <person name="Klenk H.-P."/>
        </authorList>
    </citation>
    <scope>NUCLEOTIDE SEQUENCE [LARGE SCALE GENOMIC DNA]</scope>
    <source>
        <strain evidence="2 3">DSM 17305</strain>
    </source>
</reference>
<protein>
    <submittedName>
        <fullName evidence="2">Putative glyoxalase superfamily protein PhnB</fullName>
    </submittedName>
</protein>
<dbReference type="CDD" id="cd07246">
    <property type="entry name" value="VOC_like"/>
    <property type="match status" value="1"/>
</dbReference>
<dbReference type="Gene3D" id="3.30.720.110">
    <property type="match status" value="1"/>
</dbReference>
<dbReference type="Gene3D" id="3.30.720.120">
    <property type="match status" value="1"/>
</dbReference>
<sequence length="162" mass="17983">MTIQGKSTVTPYVAAKGADKFLKFVEHTFEVRTSGRFPNEDGTVGHAEITVGESVLMTFDAAPEWPDTPAFLSVYVDDVERTYQRALDAGATVVTELLYSGITGDRGGRVKDPLGNIWWLQTHVEDVDLETIHERFADPAELAVMRRAQESFADEMRGRTTS</sequence>
<accession>A0A542ESS5</accession>
<dbReference type="AlphaFoldDB" id="A0A542ESS5"/>
<organism evidence="2 3">
    <name type="scientific">Kribbella jejuensis</name>
    <dbReference type="NCBI Taxonomy" id="236068"/>
    <lineage>
        <taxon>Bacteria</taxon>
        <taxon>Bacillati</taxon>
        <taxon>Actinomycetota</taxon>
        <taxon>Actinomycetes</taxon>
        <taxon>Propionibacteriales</taxon>
        <taxon>Kribbellaceae</taxon>
        <taxon>Kribbella</taxon>
    </lineage>
</organism>
<dbReference type="Pfam" id="PF00903">
    <property type="entry name" value="Glyoxalase"/>
    <property type="match status" value="1"/>
</dbReference>
<name>A0A542ESS5_9ACTN</name>
<evidence type="ECO:0000313" key="2">
    <source>
        <dbReference type="EMBL" id="TQJ18413.1"/>
    </source>
</evidence>